<dbReference type="InterPro" id="IPR007709">
    <property type="entry name" value="N-FG_amidohydro"/>
</dbReference>
<accession>A0ABU0S7P6</accession>
<dbReference type="Pfam" id="PF05013">
    <property type="entry name" value="FGase"/>
    <property type="match status" value="1"/>
</dbReference>
<evidence type="ECO:0000313" key="1">
    <source>
        <dbReference type="EMBL" id="MDQ0996784.1"/>
    </source>
</evidence>
<dbReference type="Proteomes" id="UP001237780">
    <property type="component" value="Unassembled WGS sequence"/>
</dbReference>
<dbReference type="EMBL" id="JAUSZT010000003">
    <property type="protein sequence ID" value="MDQ0996784.1"/>
    <property type="molecule type" value="Genomic_DNA"/>
</dbReference>
<protein>
    <submittedName>
        <fullName evidence="1">N-formylglutamate amidohydrolase</fullName>
    </submittedName>
</protein>
<evidence type="ECO:0000313" key="2">
    <source>
        <dbReference type="Proteomes" id="UP001237780"/>
    </source>
</evidence>
<name>A0ABU0S7P6_9HYPH</name>
<dbReference type="Gene3D" id="3.40.630.40">
    <property type="entry name" value="Zn-dependent exopeptidases"/>
    <property type="match status" value="1"/>
</dbReference>
<dbReference type="SUPFAM" id="SSF53187">
    <property type="entry name" value="Zn-dependent exopeptidases"/>
    <property type="match status" value="1"/>
</dbReference>
<reference evidence="1 2" key="1">
    <citation type="submission" date="2023-07" db="EMBL/GenBank/DDBJ databases">
        <title>Comparative genomics of wheat-associated soil bacteria to identify genetic determinants of phenazine resistance.</title>
        <authorList>
            <person name="Mouncey N."/>
        </authorList>
    </citation>
    <scope>NUCLEOTIDE SEQUENCE [LARGE SCALE GENOMIC DNA]</scope>
    <source>
        <strain evidence="1 2">W4I11</strain>
    </source>
</reference>
<keyword evidence="2" id="KW-1185">Reference proteome</keyword>
<proteinExistence type="predicted"/>
<comment type="caution">
    <text evidence="1">The sequence shown here is derived from an EMBL/GenBank/DDBJ whole genome shotgun (WGS) entry which is preliminary data.</text>
</comment>
<gene>
    <name evidence="1" type="ORF">QFZ34_001966</name>
</gene>
<sequence length="297" mass="33393">MMTVNRDFPDSSPFELRQPSDQRIPFVFNSPHSGRFYPPTFILQSQLDAHTIRRSEDCFVDQLFASAVMLGAPLMLAHFPRAYLDVNREPYELDPKMFLEPLPSFANGHSARVAGGLGTIPRLVGEGQEIYAQKFHISEALGRIDSIYKPYHLMLGNVLATTCARFGYGVLVDCHSMPASIRFPESGMRPDFIIGDRFGTSCAPELASAAIQLLREMGYVVAHNKPYAGGYITEHYGRPLKHMHALQIEVNRGLYLNENTYEKKPGFEQLQRDIGLFLADLVSLPDFYFLDTPLAAE</sequence>
<organism evidence="1 2">
    <name type="scientific">Phyllobacterium ifriqiyense</name>
    <dbReference type="NCBI Taxonomy" id="314238"/>
    <lineage>
        <taxon>Bacteria</taxon>
        <taxon>Pseudomonadati</taxon>
        <taxon>Pseudomonadota</taxon>
        <taxon>Alphaproteobacteria</taxon>
        <taxon>Hyphomicrobiales</taxon>
        <taxon>Phyllobacteriaceae</taxon>
        <taxon>Phyllobacterium</taxon>
    </lineage>
</organism>